<dbReference type="Proteomes" id="UP001647436">
    <property type="component" value="Unassembled WGS sequence"/>
</dbReference>
<dbReference type="RefSeq" id="WP_211456931.1">
    <property type="nucleotide sequence ID" value="NZ_JAANES010000002.1"/>
</dbReference>
<dbReference type="Gene3D" id="2.40.10.270">
    <property type="entry name" value="Bacteriophage SPP1 head-tail adaptor protein"/>
    <property type="match status" value="1"/>
</dbReference>
<evidence type="ECO:0000313" key="1">
    <source>
        <dbReference type="EMBL" id="MBS3019131.1"/>
    </source>
</evidence>
<name>A0ABS5LSD5_9BURK</name>
<evidence type="ECO:0008006" key="3">
    <source>
        <dbReference type="Google" id="ProtNLM"/>
    </source>
</evidence>
<evidence type="ECO:0000313" key="2">
    <source>
        <dbReference type="Proteomes" id="UP001647436"/>
    </source>
</evidence>
<keyword evidence="2" id="KW-1185">Reference proteome</keyword>
<proteinExistence type="predicted"/>
<dbReference type="EMBL" id="JAANES010000002">
    <property type="protein sequence ID" value="MBS3019131.1"/>
    <property type="molecule type" value="Genomic_DNA"/>
</dbReference>
<dbReference type="InterPro" id="IPR008767">
    <property type="entry name" value="Phage_SPP1_head-tail_adaptor"/>
</dbReference>
<reference evidence="1 2" key="1">
    <citation type="submission" date="2020-03" db="EMBL/GenBank/DDBJ databases">
        <title>The role of nitrogen metabolism on polyethylene biodegradation.</title>
        <authorList>
            <person name="Peixoto J."/>
            <person name="Vizzotto C.S."/>
            <person name="Ramos A."/>
            <person name="Alves G."/>
            <person name="Steindorff A."/>
            <person name="Kruger R."/>
        </authorList>
    </citation>
    <scope>NUCLEOTIDE SEQUENCE [LARGE SCALE GENOMIC DNA]</scope>
    <source>
        <strain evidence="1 2">PE63</strain>
    </source>
</reference>
<comment type="caution">
    <text evidence="1">The sequence shown here is derived from an EMBL/GenBank/DDBJ whole genome shotgun (WGS) entry which is preliminary data.</text>
</comment>
<dbReference type="InterPro" id="IPR038666">
    <property type="entry name" value="SSP1_head-tail_sf"/>
</dbReference>
<dbReference type="NCBIfam" id="TIGR01563">
    <property type="entry name" value="gp16_SPP1"/>
    <property type="match status" value="1"/>
</dbReference>
<organism evidence="1 2">
    <name type="scientific">Comamonas brasiliensis</name>
    <dbReference type="NCBI Taxonomy" id="1812482"/>
    <lineage>
        <taxon>Bacteria</taxon>
        <taxon>Pseudomonadati</taxon>
        <taxon>Pseudomonadota</taxon>
        <taxon>Betaproteobacteria</taxon>
        <taxon>Burkholderiales</taxon>
        <taxon>Comamonadaceae</taxon>
        <taxon>Comamonas</taxon>
    </lineage>
</organism>
<dbReference type="Pfam" id="PF05521">
    <property type="entry name" value="Phage_HCP"/>
    <property type="match status" value="1"/>
</dbReference>
<accession>A0ABS5LSD5</accession>
<sequence>MLSAGRLRHRIQFMWRDPNGPMGRPSPIWEDFGAPAWGHIKFLSGSETIKAGQTASRASASIRLRWRTDITAEMRAVSSGVVFEVKSVLPDLIQREHVDLVCEVINGGRS</sequence>
<protein>
    <recommendedName>
        <fullName evidence="3">Head-tail adaptor protein</fullName>
    </recommendedName>
</protein>
<gene>
    <name evidence="1" type="ORF">DJFAAGMI_01870</name>
</gene>